<protein>
    <submittedName>
        <fullName evidence="2">Uncharacterized protein</fullName>
    </submittedName>
</protein>
<dbReference type="AlphaFoldDB" id="A0A5C5UG98"/>
<feature type="transmembrane region" description="Helical" evidence="1">
    <location>
        <begin position="49"/>
        <end position="70"/>
    </location>
</feature>
<evidence type="ECO:0000313" key="3">
    <source>
        <dbReference type="Proteomes" id="UP000320791"/>
    </source>
</evidence>
<keyword evidence="1" id="KW-0812">Transmembrane</keyword>
<dbReference type="Proteomes" id="UP000320791">
    <property type="component" value="Unassembled WGS sequence"/>
</dbReference>
<keyword evidence="3" id="KW-1185">Reference proteome</keyword>
<reference evidence="2 3" key="1">
    <citation type="submission" date="2019-08" db="EMBL/GenBank/DDBJ databases">
        <authorList>
            <person name="Lei W."/>
        </authorList>
    </citation>
    <scope>NUCLEOTIDE SEQUENCE [LARGE SCALE GENOMIC DNA]</scope>
    <source>
        <strain evidence="2 3">CCUG 58627</strain>
    </source>
</reference>
<keyword evidence="1" id="KW-1133">Transmembrane helix</keyword>
<accession>A0A5C5UG98</accession>
<dbReference type="EMBL" id="VOHM01000014">
    <property type="protein sequence ID" value="TWT24978.1"/>
    <property type="molecule type" value="Genomic_DNA"/>
</dbReference>
<proteinExistence type="predicted"/>
<feature type="transmembrane region" description="Helical" evidence="1">
    <location>
        <begin position="111"/>
        <end position="127"/>
    </location>
</feature>
<comment type="caution">
    <text evidence="2">The sequence shown here is derived from an EMBL/GenBank/DDBJ whole genome shotgun (WGS) entry which is preliminary data.</text>
</comment>
<evidence type="ECO:0000313" key="2">
    <source>
        <dbReference type="EMBL" id="TWT24978.1"/>
    </source>
</evidence>
<name>A0A5C5UG98_9CORY</name>
<dbReference type="OrthoDB" id="4410789at2"/>
<feature type="transmembrane region" description="Helical" evidence="1">
    <location>
        <begin position="77"/>
        <end position="99"/>
    </location>
</feature>
<organism evidence="2 3">
    <name type="scientific">Corynebacterium canis</name>
    <dbReference type="NCBI Taxonomy" id="679663"/>
    <lineage>
        <taxon>Bacteria</taxon>
        <taxon>Bacillati</taxon>
        <taxon>Actinomycetota</taxon>
        <taxon>Actinomycetes</taxon>
        <taxon>Mycobacteriales</taxon>
        <taxon>Corynebacteriaceae</taxon>
        <taxon>Corynebacterium</taxon>
    </lineage>
</organism>
<gene>
    <name evidence="2" type="ORF">FRX94_07500</name>
</gene>
<feature type="transmembrane region" description="Helical" evidence="1">
    <location>
        <begin position="20"/>
        <end position="43"/>
    </location>
</feature>
<sequence length="130" mass="14454">MPYGRLILVNFSKAEIIWGLAWLSLGALLSVLLEVVYLGTWITVGGRPIAFPFTIPIAFLFTMVLSRTALLWTKRIIFAAIPLFVWMAGFFLLTFWVSFSGDILVGENPRSMLLLFAGMAGGGWPLLRAK</sequence>
<keyword evidence="1" id="KW-0472">Membrane</keyword>
<evidence type="ECO:0000256" key="1">
    <source>
        <dbReference type="SAM" id="Phobius"/>
    </source>
</evidence>